<comment type="caution">
    <text evidence="4">The sequence shown here is derived from an EMBL/GenBank/DDBJ whole genome shotgun (WGS) entry which is preliminary data.</text>
</comment>
<dbReference type="PANTHER" id="PTHR30363">
    <property type="entry name" value="HTH-TYPE TRANSCRIPTIONAL REGULATOR SRLR-RELATED"/>
    <property type="match status" value="1"/>
</dbReference>
<evidence type="ECO:0000313" key="4">
    <source>
        <dbReference type="EMBL" id="RNM29182.1"/>
    </source>
</evidence>
<gene>
    <name evidence="4" type="ORF">EDX97_11200</name>
</gene>
<evidence type="ECO:0000259" key="3">
    <source>
        <dbReference type="PROSITE" id="PS51000"/>
    </source>
</evidence>
<protein>
    <submittedName>
        <fullName evidence="4">DeoR/GlpR transcriptional regulator</fullName>
    </submittedName>
</protein>
<dbReference type="PANTHER" id="PTHR30363:SF44">
    <property type="entry name" value="AGA OPERON TRANSCRIPTIONAL REPRESSOR-RELATED"/>
    <property type="match status" value="1"/>
</dbReference>
<dbReference type="InterPro" id="IPR036390">
    <property type="entry name" value="WH_DNA-bd_sf"/>
</dbReference>
<dbReference type="Proteomes" id="UP000276568">
    <property type="component" value="Unassembled WGS sequence"/>
</dbReference>
<dbReference type="Pfam" id="PF08220">
    <property type="entry name" value="HTH_DeoR"/>
    <property type="match status" value="1"/>
</dbReference>
<keyword evidence="2" id="KW-0804">Transcription</keyword>
<dbReference type="PROSITE" id="PS51000">
    <property type="entry name" value="HTH_DEOR_2"/>
    <property type="match status" value="1"/>
</dbReference>
<accession>A0A3N0HYH4</accession>
<evidence type="ECO:0000256" key="1">
    <source>
        <dbReference type="ARBA" id="ARBA00023015"/>
    </source>
</evidence>
<dbReference type="InterPro" id="IPR050313">
    <property type="entry name" value="Carb_Metab_HTH_regulators"/>
</dbReference>
<dbReference type="SUPFAM" id="SSF46785">
    <property type="entry name" value="Winged helix' DNA-binding domain"/>
    <property type="match status" value="1"/>
</dbReference>
<dbReference type="InterPro" id="IPR014036">
    <property type="entry name" value="DeoR-like_C"/>
</dbReference>
<dbReference type="RefSeq" id="WP_128521230.1">
    <property type="nucleotide sequence ID" value="NZ_JALFCT010000013.1"/>
</dbReference>
<proteinExistence type="predicted"/>
<evidence type="ECO:0000256" key="2">
    <source>
        <dbReference type="ARBA" id="ARBA00023163"/>
    </source>
</evidence>
<keyword evidence="1" id="KW-0805">Transcription regulation</keyword>
<dbReference type="AlphaFoldDB" id="A0A3N0HYH4"/>
<dbReference type="InterPro" id="IPR037171">
    <property type="entry name" value="NagB/RpiA_transferase-like"/>
</dbReference>
<keyword evidence="5" id="KW-1185">Reference proteome</keyword>
<dbReference type="InterPro" id="IPR001034">
    <property type="entry name" value="DeoR_HTH"/>
</dbReference>
<dbReference type="Gene3D" id="3.40.50.1360">
    <property type="match status" value="1"/>
</dbReference>
<evidence type="ECO:0000313" key="5">
    <source>
        <dbReference type="Proteomes" id="UP000276568"/>
    </source>
</evidence>
<dbReference type="GO" id="GO:0003700">
    <property type="term" value="F:DNA-binding transcription factor activity"/>
    <property type="evidence" value="ECO:0007669"/>
    <property type="project" value="InterPro"/>
</dbReference>
<sequence>MAKKKEVRQNQIYQLLVDNGRMRIKDLADQLHVTTETLRTDLVDLEKQRRVVREHGYAHSLSELEESPLQWREKENETDRKAVGIRAMHLVEDNQVIFLDSGSTVLLGVPVLATKHGITVVTNSIPVAYQTALMDINTIFLGGPVTNIGLRTHGHRVVEAVDEITFDVALLGSDGIANAHGFTILSYNEINIKKHVIAQSKKSIVAMDSSKFKKKASFAFCNFRDIDTLVTNHASESDKEIVKEIPEIIEVS</sequence>
<dbReference type="Gene3D" id="1.10.10.10">
    <property type="entry name" value="Winged helix-like DNA-binding domain superfamily/Winged helix DNA-binding domain"/>
    <property type="match status" value="1"/>
</dbReference>
<dbReference type="InterPro" id="IPR036388">
    <property type="entry name" value="WH-like_DNA-bd_sf"/>
</dbReference>
<dbReference type="SMART" id="SM01134">
    <property type="entry name" value="DeoRC"/>
    <property type="match status" value="1"/>
</dbReference>
<dbReference type="OrthoDB" id="9797223at2"/>
<dbReference type="Pfam" id="PF00455">
    <property type="entry name" value="DeoRC"/>
    <property type="match status" value="1"/>
</dbReference>
<name>A0A3N0HYH4_9FIRM</name>
<dbReference type="SUPFAM" id="SSF100950">
    <property type="entry name" value="NagB/RpiA/CoA transferase-like"/>
    <property type="match status" value="1"/>
</dbReference>
<feature type="domain" description="HTH deoR-type" evidence="3">
    <location>
        <begin position="5"/>
        <end position="60"/>
    </location>
</feature>
<reference evidence="4 5" key="1">
    <citation type="submission" date="2018-11" db="EMBL/GenBank/DDBJ databases">
        <title>Clostridium sp. nov., a member of the family Erysipelotrichaceae isolated from pig faeces.</title>
        <authorList>
            <person name="Chang Y.-H."/>
        </authorList>
    </citation>
    <scope>NUCLEOTIDE SEQUENCE [LARGE SCALE GENOMIC DNA]</scope>
    <source>
        <strain evidence="4 5">YH-panp20</strain>
    </source>
</reference>
<organism evidence="4 5">
    <name type="scientific">Absicoccus porci</name>
    <dbReference type="NCBI Taxonomy" id="2486576"/>
    <lineage>
        <taxon>Bacteria</taxon>
        <taxon>Bacillati</taxon>
        <taxon>Bacillota</taxon>
        <taxon>Erysipelotrichia</taxon>
        <taxon>Erysipelotrichales</taxon>
        <taxon>Erysipelotrichaceae</taxon>
        <taxon>Absicoccus</taxon>
    </lineage>
</organism>
<dbReference type="SMART" id="SM00420">
    <property type="entry name" value="HTH_DEOR"/>
    <property type="match status" value="1"/>
</dbReference>
<dbReference type="EMBL" id="RJQC01000005">
    <property type="protein sequence ID" value="RNM29182.1"/>
    <property type="molecule type" value="Genomic_DNA"/>
</dbReference>